<dbReference type="AlphaFoldDB" id="A0A101M3Z6"/>
<protein>
    <submittedName>
        <fullName evidence="1">Uncharacterized protein</fullName>
    </submittedName>
</protein>
<keyword evidence="1" id="KW-0496">Mitochondrion</keyword>
<name>A0A101M3Z6_PICGL</name>
<proteinExistence type="predicted"/>
<gene>
    <name evidence="1" type="ORF">ABT39_MTgene500</name>
</gene>
<accession>A0A101M3Z6</accession>
<geneLocation type="mitochondrion" evidence="1"/>
<reference evidence="1" key="1">
    <citation type="journal article" date="2015" name="Genome Biol. Evol.">
        <title>Organellar Genomes of White Spruce (Picea glauca): Assembly and Annotation.</title>
        <authorList>
            <person name="Jackman S.D."/>
            <person name="Warren R.L."/>
            <person name="Gibb E.A."/>
            <person name="Vandervalk B.P."/>
            <person name="Mohamadi H."/>
            <person name="Chu J."/>
            <person name="Raymond A."/>
            <person name="Pleasance S."/>
            <person name="Coope R."/>
            <person name="Wildung M.R."/>
            <person name="Ritland C.E."/>
            <person name="Bousquet J."/>
            <person name="Jones S.J."/>
            <person name="Bohlmann J."/>
            <person name="Birol I."/>
        </authorList>
    </citation>
    <scope>NUCLEOTIDE SEQUENCE [LARGE SCALE GENOMIC DNA]</scope>
    <source>
        <tissue evidence="1">Flushing bud</tissue>
    </source>
</reference>
<organism evidence="1">
    <name type="scientific">Picea glauca</name>
    <name type="common">White spruce</name>
    <name type="synonym">Pinus glauca</name>
    <dbReference type="NCBI Taxonomy" id="3330"/>
    <lineage>
        <taxon>Eukaryota</taxon>
        <taxon>Viridiplantae</taxon>
        <taxon>Streptophyta</taxon>
        <taxon>Embryophyta</taxon>
        <taxon>Tracheophyta</taxon>
        <taxon>Spermatophyta</taxon>
        <taxon>Pinopsida</taxon>
        <taxon>Pinidae</taxon>
        <taxon>Conifers I</taxon>
        <taxon>Pinales</taxon>
        <taxon>Pinaceae</taxon>
        <taxon>Picea</taxon>
    </lineage>
</organism>
<dbReference type="EMBL" id="LKAM01000001">
    <property type="protein sequence ID" value="KUM50656.1"/>
    <property type="molecule type" value="Genomic_DNA"/>
</dbReference>
<sequence length="58" mass="6411">MPSLLNTDVLSSEAQPSICYPTFSNACSAKKPANYQTHCYNLANYGTHELLNLLISFD</sequence>
<evidence type="ECO:0000313" key="1">
    <source>
        <dbReference type="EMBL" id="KUM50656.1"/>
    </source>
</evidence>
<comment type="caution">
    <text evidence="1">The sequence shown here is derived from an EMBL/GenBank/DDBJ whole genome shotgun (WGS) entry which is preliminary data.</text>
</comment>